<comment type="subcellular location">
    <subcellularLocation>
        <location evidence="1">Cytoplasm</location>
        <location evidence="1">Cytoskeleton</location>
    </subcellularLocation>
</comment>
<proteinExistence type="predicted"/>
<dbReference type="GO" id="GO:0030016">
    <property type="term" value="C:myofibril"/>
    <property type="evidence" value="ECO:0007669"/>
    <property type="project" value="TreeGrafter"/>
</dbReference>
<feature type="compositionally biased region" description="Low complexity" evidence="4">
    <location>
        <begin position="56"/>
        <end position="65"/>
    </location>
</feature>
<evidence type="ECO:0000256" key="1">
    <source>
        <dbReference type="ARBA" id="ARBA00004245"/>
    </source>
</evidence>
<name>A0A8D9C111_9HEMI</name>
<dbReference type="AlphaFoldDB" id="A0A8D9C111"/>
<evidence type="ECO:0000256" key="4">
    <source>
        <dbReference type="SAM" id="MobiDB-lite"/>
    </source>
</evidence>
<organism evidence="5">
    <name type="scientific">Cacopsylla melanoneura</name>
    <dbReference type="NCBI Taxonomy" id="428564"/>
    <lineage>
        <taxon>Eukaryota</taxon>
        <taxon>Metazoa</taxon>
        <taxon>Ecdysozoa</taxon>
        <taxon>Arthropoda</taxon>
        <taxon>Hexapoda</taxon>
        <taxon>Insecta</taxon>
        <taxon>Pterygota</taxon>
        <taxon>Neoptera</taxon>
        <taxon>Paraneoptera</taxon>
        <taxon>Hemiptera</taxon>
        <taxon>Sternorrhyncha</taxon>
        <taxon>Psylloidea</taxon>
        <taxon>Psyllidae</taxon>
        <taxon>Psyllinae</taxon>
        <taxon>Cacopsylla</taxon>
    </lineage>
</organism>
<dbReference type="GO" id="GO:0005523">
    <property type="term" value="F:tropomyosin binding"/>
    <property type="evidence" value="ECO:0007669"/>
    <property type="project" value="InterPro"/>
</dbReference>
<dbReference type="SUPFAM" id="SSF52047">
    <property type="entry name" value="RNI-like"/>
    <property type="match status" value="1"/>
</dbReference>
<dbReference type="Pfam" id="PF03250">
    <property type="entry name" value="Tropomodulin"/>
    <property type="match status" value="1"/>
</dbReference>
<dbReference type="GO" id="GO:0005856">
    <property type="term" value="C:cytoskeleton"/>
    <property type="evidence" value="ECO:0007669"/>
    <property type="project" value="UniProtKB-SubCell"/>
</dbReference>
<keyword evidence="3" id="KW-0206">Cytoskeleton</keyword>
<dbReference type="EMBL" id="HBUF01682845">
    <property type="protein sequence ID" value="CAG6792700.1"/>
    <property type="molecule type" value="Transcribed_RNA"/>
</dbReference>
<dbReference type="GO" id="GO:0007015">
    <property type="term" value="P:actin filament organization"/>
    <property type="evidence" value="ECO:0007669"/>
    <property type="project" value="TreeGrafter"/>
</dbReference>
<protein>
    <submittedName>
        <fullName evidence="5">Tropomodulin</fullName>
    </submittedName>
</protein>
<evidence type="ECO:0000256" key="2">
    <source>
        <dbReference type="ARBA" id="ARBA00022490"/>
    </source>
</evidence>
<dbReference type="InterPro" id="IPR004934">
    <property type="entry name" value="TMOD"/>
</dbReference>
<dbReference type="InterPro" id="IPR032675">
    <property type="entry name" value="LRR_dom_sf"/>
</dbReference>
<feature type="compositionally biased region" description="Pro residues" evidence="4">
    <location>
        <begin position="446"/>
        <end position="455"/>
    </location>
</feature>
<feature type="compositionally biased region" description="Acidic residues" evidence="4">
    <location>
        <begin position="27"/>
        <end position="53"/>
    </location>
</feature>
<dbReference type="Gene3D" id="3.80.10.10">
    <property type="entry name" value="Ribonuclease Inhibitor"/>
    <property type="match status" value="1"/>
</dbReference>
<dbReference type="PANTHER" id="PTHR10901">
    <property type="entry name" value="TROPOMODULIN"/>
    <property type="match status" value="1"/>
</dbReference>
<dbReference type="PANTHER" id="PTHR10901:SF6">
    <property type="entry name" value="TROPOMODULIN, ISOFORM N"/>
    <property type="match status" value="1"/>
</dbReference>
<keyword evidence="2" id="KW-0963">Cytoplasm</keyword>
<accession>A0A8D9C111</accession>
<feature type="region of interest" description="Disordered" evidence="4">
    <location>
        <begin position="1"/>
        <end position="67"/>
    </location>
</feature>
<evidence type="ECO:0000313" key="5">
    <source>
        <dbReference type="EMBL" id="CAG6792700.1"/>
    </source>
</evidence>
<reference evidence="5" key="1">
    <citation type="submission" date="2021-05" db="EMBL/GenBank/DDBJ databases">
        <authorList>
            <person name="Alioto T."/>
            <person name="Alioto T."/>
            <person name="Gomez Garrido J."/>
        </authorList>
    </citation>
    <scope>NUCLEOTIDE SEQUENCE</scope>
</reference>
<dbReference type="GO" id="GO:0051694">
    <property type="term" value="P:pointed-end actin filament capping"/>
    <property type="evidence" value="ECO:0007669"/>
    <property type="project" value="InterPro"/>
</dbReference>
<feature type="region of interest" description="Disordered" evidence="4">
    <location>
        <begin position="428"/>
        <end position="455"/>
    </location>
</feature>
<dbReference type="FunFam" id="3.80.10.10:FF:000099">
    <property type="entry name" value="Tropomodulin, isoform C"/>
    <property type="match status" value="1"/>
</dbReference>
<sequence>MGTVEETYEGEIVRKTTRRTSFKIHEDDTDNDPEELESDETESCTSDEETDDETSSKTTTSTMSTPAKLYGKDVSEYDEIDVESLLSQLSAEEISILAKEVDPDDSLLPPDQRCSYECDKTPTGPLNRKQLIQHINKQALETPDQPEMKPYVPGTVRGKKWIPPENAKQKEQDDQIAIDLGDEFEEALNAASQDEIIDLAAILGFHSMMNQDQYHASLLDKGQGTLGWGGITKASQPKVYPPEEPNGTDVEESIKRVQDDDSKLIELNWNNINNVSDEKLEQLFKALPDNTHLEVLSLANTGLTDKTAFKLAEALEKSATLRVINLETNKISPVGIVRLVKSLLVQRVLEEFRASNQRSSVLGNKTEMEITKLVEANPTLLRLGIHLEYNDARHRIATHLQRNIDRIRKNLELKLKFKYFTNNYYHQSYTSSSPPVRPSRKVKSQPPTPQLMPVQ</sequence>
<dbReference type="GO" id="GO:0030239">
    <property type="term" value="P:myofibril assembly"/>
    <property type="evidence" value="ECO:0007669"/>
    <property type="project" value="TreeGrafter"/>
</dbReference>
<dbReference type="SMART" id="SM00368">
    <property type="entry name" value="LRR_RI"/>
    <property type="match status" value="2"/>
</dbReference>
<evidence type="ECO:0000256" key="3">
    <source>
        <dbReference type="ARBA" id="ARBA00023212"/>
    </source>
</evidence>